<reference evidence="1 2" key="1">
    <citation type="journal article" date="2011" name="Appl. Environ. Microbiol.">
        <title>Contribution of a Sodium Ion Gradient to Energy Conservation during Fermentation in the Cyanobacterium Arthrospira (Spirulina) maxima CS-328.</title>
        <authorList>
            <person name="Carrieri D."/>
            <person name="Ananyev G."/>
            <person name="Lenz O."/>
            <person name="Bryant D.A."/>
            <person name="Dismukes G.C."/>
        </authorList>
    </citation>
    <scope>NUCLEOTIDE SEQUENCE [LARGE SCALE GENOMIC DNA]</scope>
    <source>
        <strain evidence="1 2">CS-328</strain>
    </source>
</reference>
<evidence type="ECO:0000313" key="1">
    <source>
        <dbReference type="EMBL" id="EDZ96131.1"/>
    </source>
</evidence>
<sequence length="33" mass="3881">MRISLLDTEFFVGKSEVWATQSKTRFLGLYDKI</sequence>
<proteinExistence type="predicted"/>
<protein>
    <submittedName>
        <fullName evidence="1">Uncharacterized protein</fullName>
    </submittedName>
</protein>
<evidence type="ECO:0000313" key="2">
    <source>
        <dbReference type="Proteomes" id="UP000004061"/>
    </source>
</evidence>
<dbReference type="AlphaFoldDB" id="B5VXC6"/>
<organism evidence="1 2">
    <name type="scientific">Limnospira maxima CS-328</name>
    <dbReference type="NCBI Taxonomy" id="513049"/>
    <lineage>
        <taxon>Bacteria</taxon>
        <taxon>Bacillati</taxon>
        <taxon>Cyanobacteriota</taxon>
        <taxon>Cyanophyceae</taxon>
        <taxon>Oscillatoriophycideae</taxon>
        <taxon>Oscillatoriales</taxon>
        <taxon>Sirenicapillariaceae</taxon>
        <taxon>Limnospira</taxon>
    </lineage>
</organism>
<dbReference type="Proteomes" id="UP000004061">
    <property type="component" value="Unassembled WGS sequence"/>
</dbReference>
<name>B5VXC6_LIMMA</name>
<comment type="caution">
    <text evidence="1">The sequence shown here is derived from an EMBL/GenBank/DDBJ whole genome shotgun (WGS) entry which is preliminary data.</text>
</comment>
<keyword evidence="2" id="KW-1185">Reference proteome</keyword>
<gene>
    <name evidence="1" type="ORF">AmaxDRAFT_1168</name>
</gene>
<accession>B5VXC6</accession>
<dbReference type="EMBL" id="ABYK01000006">
    <property type="protein sequence ID" value="EDZ96131.1"/>
    <property type="molecule type" value="Genomic_DNA"/>
</dbReference>